<dbReference type="InterPro" id="IPR023214">
    <property type="entry name" value="HAD_sf"/>
</dbReference>
<dbReference type="AlphaFoldDB" id="A0A553JZA7"/>
<evidence type="ECO:0000313" key="2">
    <source>
        <dbReference type="Proteomes" id="UP000317638"/>
    </source>
</evidence>
<organism evidence="1 2">
    <name type="scientific">Tessaracoccus rhinocerotis</name>
    <dbReference type="NCBI Taxonomy" id="1689449"/>
    <lineage>
        <taxon>Bacteria</taxon>
        <taxon>Bacillati</taxon>
        <taxon>Actinomycetota</taxon>
        <taxon>Actinomycetes</taxon>
        <taxon>Propionibacteriales</taxon>
        <taxon>Propionibacteriaceae</taxon>
        <taxon>Tessaracoccus</taxon>
    </lineage>
</organism>
<dbReference type="GO" id="GO:0005829">
    <property type="term" value="C:cytosol"/>
    <property type="evidence" value="ECO:0007669"/>
    <property type="project" value="TreeGrafter"/>
</dbReference>
<dbReference type="Gene3D" id="3.30.1240.10">
    <property type="match status" value="1"/>
</dbReference>
<name>A0A553JZA7_9ACTN</name>
<dbReference type="Proteomes" id="UP000317638">
    <property type="component" value="Unassembled WGS sequence"/>
</dbReference>
<sequence>MSFRPALVALDIDGTLVDATGRMPEDLRDAVRAIAEGGTPVVLSTGRSWIATEPIAEHLGLPPGFSVVSNGAMVVRNPPLEIVFEERFDPAPTLAKAAERVPQARIAVQDGLHWRVSQEFPEGELQGDVVVESLEELAARPVSRIVIRDPDSTDEDFLEQVGDLGLHEVSYFIGWSAWLDIAPEGIDKAHGLQRVVDELGIAPGDVLAIGDGRNDHEMLTWAGRGVAMADAAEETRAVADHVTGRFDDGGTLAELRRWF</sequence>
<dbReference type="SUPFAM" id="SSF56784">
    <property type="entry name" value="HAD-like"/>
    <property type="match status" value="1"/>
</dbReference>
<proteinExistence type="predicted"/>
<evidence type="ECO:0000313" key="1">
    <source>
        <dbReference type="EMBL" id="TRY17774.1"/>
    </source>
</evidence>
<comment type="caution">
    <text evidence="1">The sequence shown here is derived from an EMBL/GenBank/DDBJ whole genome shotgun (WGS) entry which is preliminary data.</text>
</comment>
<dbReference type="GO" id="GO:0000287">
    <property type="term" value="F:magnesium ion binding"/>
    <property type="evidence" value="ECO:0007669"/>
    <property type="project" value="TreeGrafter"/>
</dbReference>
<dbReference type="EMBL" id="VKKG01000004">
    <property type="protein sequence ID" value="TRY17774.1"/>
    <property type="molecule type" value="Genomic_DNA"/>
</dbReference>
<dbReference type="OrthoDB" id="3180855at2"/>
<dbReference type="InterPro" id="IPR036412">
    <property type="entry name" value="HAD-like_sf"/>
</dbReference>
<dbReference type="Pfam" id="PF08282">
    <property type="entry name" value="Hydrolase_3"/>
    <property type="match status" value="1"/>
</dbReference>
<reference evidence="1 2" key="1">
    <citation type="submission" date="2019-07" db="EMBL/GenBank/DDBJ databases">
        <authorList>
            <person name="Zhou L.-Y."/>
        </authorList>
    </citation>
    <scope>NUCLEOTIDE SEQUENCE [LARGE SCALE GENOMIC DNA]</scope>
    <source>
        <strain evidence="1 2">YIM 101269</strain>
    </source>
</reference>
<gene>
    <name evidence="1" type="ORF">FOJ82_10890</name>
</gene>
<dbReference type="InterPro" id="IPR006379">
    <property type="entry name" value="HAD-SF_hydro_IIB"/>
</dbReference>
<dbReference type="Gene3D" id="3.40.50.1000">
    <property type="entry name" value="HAD superfamily/HAD-like"/>
    <property type="match status" value="1"/>
</dbReference>
<protein>
    <submittedName>
        <fullName evidence="1">HAD family phosphatase</fullName>
    </submittedName>
</protein>
<accession>A0A553JZA7</accession>
<dbReference type="PROSITE" id="PS01229">
    <property type="entry name" value="COF_2"/>
    <property type="match status" value="1"/>
</dbReference>
<dbReference type="PANTHER" id="PTHR10000">
    <property type="entry name" value="PHOSPHOSERINE PHOSPHATASE"/>
    <property type="match status" value="1"/>
</dbReference>
<dbReference type="NCBIfam" id="TIGR01484">
    <property type="entry name" value="HAD-SF-IIB"/>
    <property type="match status" value="1"/>
</dbReference>
<keyword evidence="2" id="KW-1185">Reference proteome</keyword>
<dbReference type="PANTHER" id="PTHR10000:SF8">
    <property type="entry name" value="HAD SUPERFAMILY HYDROLASE-LIKE, TYPE 3"/>
    <property type="match status" value="1"/>
</dbReference>
<dbReference type="GO" id="GO:0016791">
    <property type="term" value="F:phosphatase activity"/>
    <property type="evidence" value="ECO:0007669"/>
    <property type="project" value="TreeGrafter"/>
</dbReference>